<evidence type="ECO:0000313" key="6">
    <source>
        <dbReference type="Proteomes" id="UP000515151"/>
    </source>
</evidence>
<evidence type="ECO:0000256" key="3">
    <source>
        <dbReference type="ARBA" id="ARBA00022722"/>
    </source>
</evidence>
<dbReference type="GO" id="GO:0000967">
    <property type="term" value="P:rRNA 5'-end processing"/>
    <property type="evidence" value="ECO:0007669"/>
    <property type="project" value="TreeGrafter"/>
</dbReference>
<keyword evidence="2" id="KW-0690">Ribosome biogenesis</keyword>
<dbReference type="Pfam" id="PF03652">
    <property type="entry name" value="RuvX"/>
    <property type="match status" value="2"/>
</dbReference>
<dbReference type="GO" id="GO:0004518">
    <property type="term" value="F:nuclease activity"/>
    <property type="evidence" value="ECO:0007669"/>
    <property type="project" value="UniProtKB-KW"/>
</dbReference>
<dbReference type="InterPro" id="IPR006641">
    <property type="entry name" value="YqgF/RNaseH-like_dom"/>
</dbReference>
<dbReference type="PANTHER" id="PTHR33317:SF4">
    <property type="entry name" value="POLYNUCLEOTIDYL TRANSFERASE, RIBONUCLEASE H-LIKE SUPERFAMILY PROTEIN"/>
    <property type="match status" value="1"/>
</dbReference>
<proteinExistence type="inferred from homology"/>
<dbReference type="RefSeq" id="XP_031384049.1">
    <property type="nucleotide sequence ID" value="XM_031528189.1"/>
</dbReference>
<dbReference type="GO" id="GO:0016787">
    <property type="term" value="F:hydrolase activity"/>
    <property type="evidence" value="ECO:0007669"/>
    <property type="project" value="UniProtKB-KW"/>
</dbReference>
<gene>
    <name evidence="7" type="primary">LOC116197915</name>
</gene>
<evidence type="ECO:0000256" key="2">
    <source>
        <dbReference type="ARBA" id="ARBA00022517"/>
    </source>
</evidence>
<keyword evidence="3" id="KW-0540">Nuclease</keyword>
<dbReference type="OrthoDB" id="430851at2759"/>
<dbReference type="PANTHER" id="PTHR33317">
    <property type="entry name" value="POLYNUCLEOTIDYL TRANSFERASE, RIBONUCLEASE H-LIKE SUPERFAMILY PROTEIN"/>
    <property type="match status" value="1"/>
</dbReference>
<evidence type="ECO:0000256" key="1">
    <source>
        <dbReference type="ARBA" id="ARBA00022490"/>
    </source>
</evidence>
<accession>A0A6P8CP25</accession>
<dbReference type="InterPro" id="IPR037027">
    <property type="entry name" value="YqgF/RNaseH-like_dom_sf"/>
</dbReference>
<protein>
    <submittedName>
        <fullName evidence="7">Uncharacterized protein LOC116197915 isoform X1</fullName>
    </submittedName>
</protein>
<reference evidence="6" key="1">
    <citation type="journal article" date="2020" name="Plant Biotechnol. J.">
        <title>The pomegranate (Punica granatum L.) draft genome dissects genetic divergence between soft- and hard-seeded cultivars.</title>
        <authorList>
            <person name="Luo X."/>
            <person name="Li H."/>
            <person name="Wu Z."/>
            <person name="Yao W."/>
            <person name="Zhao P."/>
            <person name="Cao D."/>
            <person name="Yu H."/>
            <person name="Li K."/>
            <person name="Poudel K."/>
            <person name="Zhao D."/>
            <person name="Zhang F."/>
            <person name="Xia X."/>
            <person name="Chen L."/>
            <person name="Wang Q."/>
            <person name="Jing D."/>
            <person name="Cao S."/>
        </authorList>
    </citation>
    <scope>NUCLEOTIDE SEQUENCE [LARGE SCALE GENOMIC DNA]</scope>
    <source>
        <strain evidence="6">cv. Tunisia</strain>
    </source>
</reference>
<dbReference type="Proteomes" id="UP000515151">
    <property type="component" value="Chromosome 2"/>
</dbReference>
<evidence type="ECO:0000313" key="7">
    <source>
        <dbReference type="RefSeq" id="XP_031384049.1"/>
    </source>
</evidence>
<dbReference type="HAMAP" id="MF_00651">
    <property type="entry name" value="Nuclease_YqgF"/>
    <property type="match status" value="1"/>
</dbReference>
<reference evidence="7" key="2">
    <citation type="submission" date="2025-08" db="UniProtKB">
        <authorList>
            <consortium name="RefSeq"/>
        </authorList>
    </citation>
    <scope>IDENTIFICATION</scope>
    <source>
        <tissue evidence="7">Leaf</tissue>
    </source>
</reference>
<keyword evidence="1" id="KW-0963">Cytoplasm</keyword>
<keyword evidence="4" id="KW-0378">Hydrolase</keyword>
<dbReference type="CDD" id="cd16964">
    <property type="entry name" value="YqgF"/>
    <property type="match status" value="1"/>
</dbReference>
<dbReference type="AlphaFoldDB" id="A0A6P8CP25"/>
<organism evidence="6 7">
    <name type="scientific">Punica granatum</name>
    <name type="common">Pomegranate</name>
    <dbReference type="NCBI Taxonomy" id="22663"/>
    <lineage>
        <taxon>Eukaryota</taxon>
        <taxon>Viridiplantae</taxon>
        <taxon>Streptophyta</taxon>
        <taxon>Embryophyta</taxon>
        <taxon>Tracheophyta</taxon>
        <taxon>Spermatophyta</taxon>
        <taxon>Magnoliopsida</taxon>
        <taxon>eudicotyledons</taxon>
        <taxon>Gunneridae</taxon>
        <taxon>Pentapetalae</taxon>
        <taxon>rosids</taxon>
        <taxon>malvids</taxon>
        <taxon>Myrtales</taxon>
        <taxon>Lythraceae</taxon>
        <taxon>Punica</taxon>
    </lineage>
</organism>
<sequence length="260" mass="29367">MAFPLANPPSRLSPKLLTRATTAPLASPSPNYDPRIKEFPPNALRRKIDRLWRGGFSLGVDLGLSRTGVALSKGFSVRPLTVLELRGQKLELRLLEIAEDEEADEFIIGVPRSSDGRETTQSNKVHSVAGRLAVRAAERIRYCHGLLYRREADVHFRGCAVMVLRMQERSSVLCFSCAWGWRVYLQDEHGTSTDATHRMINLGLNKTARQRRIDAYAAMMVLERYFSLSGEAAELVLPKDSDLQERLRRGPPRDIDFFSE</sequence>
<dbReference type="SUPFAM" id="SSF53098">
    <property type="entry name" value="Ribonuclease H-like"/>
    <property type="match status" value="2"/>
</dbReference>
<evidence type="ECO:0000259" key="5">
    <source>
        <dbReference type="SMART" id="SM00732"/>
    </source>
</evidence>
<dbReference type="InterPro" id="IPR012337">
    <property type="entry name" value="RNaseH-like_sf"/>
</dbReference>
<feature type="domain" description="YqgF/RNase H-like" evidence="5">
    <location>
        <begin position="55"/>
        <end position="152"/>
    </location>
</feature>
<dbReference type="InterPro" id="IPR005227">
    <property type="entry name" value="YqgF"/>
</dbReference>
<keyword evidence="6" id="KW-1185">Reference proteome</keyword>
<evidence type="ECO:0000256" key="4">
    <source>
        <dbReference type="ARBA" id="ARBA00022801"/>
    </source>
</evidence>
<dbReference type="SMART" id="SM00732">
    <property type="entry name" value="YqgFc"/>
    <property type="match status" value="1"/>
</dbReference>
<dbReference type="Gene3D" id="3.30.420.140">
    <property type="entry name" value="YqgF/RNase H-like domain"/>
    <property type="match status" value="1"/>
</dbReference>
<dbReference type="GeneID" id="116197915"/>
<name>A0A6P8CP25_PUNGR</name>